<dbReference type="Proteomes" id="UP000233551">
    <property type="component" value="Unassembled WGS sequence"/>
</dbReference>
<dbReference type="PANTHER" id="PTHR11439:SF483">
    <property type="entry name" value="PEPTIDE SYNTHASE GLIP-LIKE, PUTATIVE (AFU_ORTHOLOGUE AFUA_3G12920)-RELATED"/>
    <property type="match status" value="1"/>
</dbReference>
<sequence>MGEEDYVLGIKILRDRSRRHLGMFQENYIKKILEQFQMHNCKPCDTPIAKGENLSLSICPMTIKKEQHMSRVRYAIATVKRILHYLRGTMDYELCYRGNEICSIGYSDADWAGDVDERKSTTGYAFLLNGGTVSWVSKEQTYIALSTMEAKLGIDDRYFGMLPKTMIDSARWGTTGKVVGLELSDTRVKDVIIQPNLGSPNYKYKAAIEGREETSRDAVFADPTYYLPPNLLDTMDIIRIRMALLPRAGGTRRSPRTMKL</sequence>
<name>A0A2I0HLD8_PUNGR</name>
<reference evidence="1 2" key="1">
    <citation type="submission" date="2017-11" db="EMBL/GenBank/DDBJ databases">
        <title>De-novo sequencing of pomegranate (Punica granatum L.) genome.</title>
        <authorList>
            <person name="Akparov Z."/>
            <person name="Amiraslanov A."/>
            <person name="Hajiyeva S."/>
            <person name="Abbasov M."/>
            <person name="Kaur K."/>
            <person name="Hamwieh A."/>
            <person name="Solovyev V."/>
            <person name="Salamov A."/>
            <person name="Braich B."/>
            <person name="Kosarev P."/>
            <person name="Mahmoud A."/>
            <person name="Hajiyev E."/>
            <person name="Babayeva S."/>
            <person name="Izzatullayeva V."/>
            <person name="Mammadov A."/>
            <person name="Mammadov A."/>
            <person name="Sharifova S."/>
            <person name="Ojaghi J."/>
            <person name="Eynullazada K."/>
            <person name="Bayramov B."/>
            <person name="Abdulazimova A."/>
            <person name="Shahmuradov I."/>
        </authorList>
    </citation>
    <scope>NUCLEOTIDE SEQUENCE [LARGE SCALE GENOMIC DNA]</scope>
    <source>
        <strain evidence="2">cv. AG2017</strain>
        <tissue evidence="1">Leaf</tissue>
    </source>
</reference>
<keyword evidence="2" id="KW-1185">Reference proteome</keyword>
<gene>
    <name evidence="1" type="ORF">CRG98_047318</name>
</gene>
<proteinExistence type="predicted"/>
<accession>A0A2I0HLD8</accession>
<organism evidence="1 2">
    <name type="scientific">Punica granatum</name>
    <name type="common">Pomegranate</name>
    <dbReference type="NCBI Taxonomy" id="22663"/>
    <lineage>
        <taxon>Eukaryota</taxon>
        <taxon>Viridiplantae</taxon>
        <taxon>Streptophyta</taxon>
        <taxon>Embryophyta</taxon>
        <taxon>Tracheophyta</taxon>
        <taxon>Spermatophyta</taxon>
        <taxon>Magnoliopsida</taxon>
        <taxon>eudicotyledons</taxon>
        <taxon>Gunneridae</taxon>
        <taxon>Pentapetalae</taxon>
        <taxon>rosids</taxon>
        <taxon>malvids</taxon>
        <taxon>Myrtales</taxon>
        <taxon>Lythraceae</taxon>
        <taxon>Punica</taxon>
    </lineage>
</organism>
<dbReference type="CDD" id="cd09272">
    <property type="entry name" value="RNase_HI_RT_Ty1"/>
    <property type="match status" value="1"/>
</dbReference>
<dbReference type="STRING" id="22663.A0A2I0HLD8"/>
<comment type="caution">
    <text evidence="1">The sequence shown here is derived from an EMBL/GenBank/DDBJ whole genome shotgun (WGS) entry which is preliminary data.</text>
</comment>
<protein>
    <recommendedName>
        <fullName evidence="3">Reverse transcriptase Ty1/copia-type domain-containing protein</fullName>
    </recommendedName>
</protein>
<evidence type="ECO:0000313" key="1">
    <source>
        <dbReference type="EMBL" id="PKI32290.1"/>
    </source>
</evidence>
<evidence type="ECO:0000313" key="2">
    <source>
        <dbReference type="Proteomes" id="UP000233551"/>
    </source>
</evidence>
<dbReference type="PANTHER" id="PTHR11439">
    <property type="entry name" value="GAG-POL-RELATED RETROTRANSPOSON"/>
    <property type="match status" value="1"/>
</dbReference>
<dbReference type="AlphaFoldDB" id="A0A2I0HLD8"/>
<dbReference type="EMBL" id="PGOL01007866">
    <property type="protein sequence ID" value="PKI32290.1"/>
    <property type="molecule type" value="Genomic_DNA"/>
</dbReference>
<evidence type="ECO:0008006" key="3">
    <source>
        <dbReference type="Google" id="ProtNLM"/>
    </source>
</evidence>